<protein>
    <recommendedName>
        <fullName evidence="2">monogalactosyldiacylglycerol synthase</fullName>
        <ecNumber evidence="2">2.4.1.46</ecNumber>
    </recommendedName>
</protein>
<dbReference type="GO" id="GO:0046509">
    <property type="term" value="F:1,2-diacylglycerol 3-beta-galactosyltransferase activity"/>
    <property type="evidence" value="ECO:0007669"/>
    <property type="project" value="UniProtKB-EC"/>
</dbReference>
<keyword evidence="10" id="KW-1185">Reference proteome</keyword>
<feature type="region of interest" description="Disordered" evidence="6">
    <location>
        <begin position="393"/>
        <end position="415"/>
    </location>
</feature>
<organism evidence="9 10">
    <name type="scientific">Tribonema minus</name>
    <dbReference type="NCBI Taxonomy" id="303371"/>
    <lineage>
        <taxon>Eukaryota</taxon>
        <taxon>Sar</taxon>
        <taxon>Stramenopiles</taxon>
        <taxon>Ochrophyta</taxon>
        <taxon>PX clade</taxon>
        <taxon>Xanthophyceae</taxon>
        <taxon>Tribonematales</taxon>
        <taxon>Tribonemataceae</taxon>
        <taxon>Tribonema</taxon>
    </lineage>
</organism>
<dbReference type="InterPro" id="IPR007235">
    <property type="entry name" value="Glyco_trans_28_C"/>
</dbReference>
<dbReference type="AlphaFoldDB" id="A0A835Z2I2"/>
<sequence>MSDTGGGHRASAEALQAAFEMEYPGCIDVQIVDLWTEHGGWPFNQFVPSYQMMARNPPIWKLFWEYGKFPLTRKLTEIGSDLRCQNSFRRCIEAANPDLVISVHPLCQYIPLRAMKKMGGGRRKIPFVTVVTDLGGAHPTWFHPDTDKCFVPSEVLRETALTQGLRPEQIKLHGLPTRPGFWKPVTQDKASLQVQLGLQPGVKACLVVGGGDGVGGIGPIAKALIKKMGEAGGYQQLVVVCGKNEAVKEQLAAIAPPLGVYVKVLGFVKNMDEWMGAVDVIVTKAGPGTIAEATIRGLPIMLSAYLPGQEEGNIPYVVEGGYGAFSQNPAVIADTVTAWLTDDAMLSAMAANARLAARPHATTAIARDIGKMVYAPDSPPTVQEALREVERQQKLQKLAEGSSVAPAPPTASATH</sequence>
<keyword evidence="3" id="KW-0328">Glycosyltransferase</keyword>
<accession>A0A835Z2I2</accession>
<dbReference type="GO" id="GO:0009247">
    <property type="term" value="P:glycolipid biosynthetic process"/>
    <property type="evidence" value="ECO:0007669"/>
    <property type="project" value="InterPro"/>
</dbReference>
<evidence type="ECO:0000259" key="7">
    <source>
        <dbReference type="Pfam" id="PF04101"/>
    </source>
</evidence>
<comment type="similarity">
    <text evidence="1">Belongs to the glycosyltransferase 28 family.</text>
</comment>
<dbReference type="Pfam" id="PF04101">
    <property type="entry name" value="Glyco_tran_28_C"/>
    <property type="match status" value="1"/>
</dbReference>
<evidence type="ECO:0000256" key="5">
    <source>
        <dbReference type="ARBA" id="ARBA00046299"/>
    </source>
</evidence>
<comment type="caution">
    <text evidence="9">The sequence shown here is derived from an EMBL/GenBank/DDBJ whole genome shotgun (WGS) entry which is preliminary data.</text>
</comment>
<dbReference type="InterPro" id="IPR009695">
    <property type="entry name" value="Diacylglyc_glucosyltr_N"/>
</dbReference>
<dbReference type="OrthoDB" id="200404at2759"/>
<dbReference type="SUPFAM" id="SSF53756">
    <property type="entry name" value="UDP-Glycosyltransferase/glycogen phosphorylase"/>
    <property type="match status" value="1"/>
</dbReference>
<dbReference type="InterPro" id="IPR050519">
    <property type="entry name" value="Glycosyltransf_28_UgtP"/>
</dbReference>
<keyword evidence="4" id="KW-0808">Transferase</keyword>
<feature type="domain" description="Diacylglycerol glucosyltransferase N-terminal" evidence="8">
    <location>
        <begin position="8"/>
        <end position="176"/>
    </location>
</feature>
<dbReference type="PANTHER" id="PTHR43025">
    <property type="entry name" value="MONOGALACTOSYLDIACYLGLYCEROL SYNTHASE"/>
    <property type="match status" value="1"/>
</dbReference>
<dbReference type="Pfam" id="PF06925">
    <property type="entry name" value="MGDG_synth"/>
    <property type="match status" value="1"/>
</dbReference>
<dbReference type="GO" id="GO:0031969">
    <property type="term" value="C:chloroplast membrane"/>
    <property type="evidence" value="ECO:0007669"/>
    <property type="project" value="UniProtKB-SubCell"/>
</dbReference>
<feature type="compositionally biased region" description="Low complexity" evidence="6">
    <location>
        <begin position="402"/>
        <end position="415"/>
    </location>
</feature>
<evidence type="ECO:0000259" key="8">
    <source>
        <dbReference type="Pfam" id="PF06925"/>
    </source>
</evidence>
<dbReference type="EMBL" id="JAFCMP010000136">
    <property type="protein sequence ID" value="KAG5185233.1"/>
    <property type="molecule type" value="Genomic_DNA"/>
</dbReference>
<dbReference type="Proteomes" id="UP000664859">
    <property type="component" value="Unassembled WGS sequence"/>
</dbReference>
<dbReference type="Gene3D" id="3.40.50.2000">
    <property type="entry name" value="Glycogen Phosphorylase B"/>
    <property type="match status" value="1"/>
</dbReference>
<reference evidence="9" key="1">
    <citation type="submission" date="2021-02" db="EMBL/GenBank/DDBJ databases">
        <title>First Annotated Genome of the Yellow-green Alga Tribonema minus.</title>
        <authorList>
            <person name="Mahan K.M."/>
        </authorList>
    </citation>
    <scope>NUCLEOTIDE SEQUENCE</scope>
    <source>
        <strain evidence="9">UTEX B ZZ1240</strain>
    </source>
</reference>
<gene>
    <name evidence="9" type="ORF">JKP88DRAFT_260537</name>
</gene>
<comment type="subcellular location">
    <subcellularLocation>
        <location evidence="5">Plastid</location>
        <location evidence="5">Chloroplast membrane</location>
    </subcellularLocation>
</comment>
<proteinExistence type="inferred from homology"/>
<evidence type="ECO:0000256" key="4">
    <source>
        <dbReference type="ARBA" id="ARBA00022679"/>
    </source>
</evidence>
<evidence type="ECO:0000256" key="2">
    <source>
        <dbReference type="ARBA" id="ARBA00012615"/>
    </source>
</evidence>
<feature type="domain" description="Glycosyl transferase family 28 C-terminal" evidence="7">
    <location>
        <begin position="205"/>
        <end position="302"/>
    </location>
</feature>
<evidence type="ECO:0000256" key="1">
    <source>
        <dbReference type="ARBA" id="ARBA00006962"/>
    </source>
</evidence>
<evidence type="ECO:0000313" key="9">
    <source>
        <dbReference type="EMBL" id="KAG5185233.1"/>
    </source>
</evidence>
<name>A0A835Z2I2_9STRA</name>
<dbReference type="EC" id="2.4.1.46" evidence="2"/>
<evidence type="ECO:0000313" key="10">
    <source>
        <dbReference type="Proteomes" id="UP000664859"/>
    </source>
</evidence>
<evidence type="ECO:0000256" key="3">
    <source>
        <dbReference type="ARBA" id="ARBA00022676"/>
    </source>
</evidence>
<evidence type="ECO:0000256" key="6">
    <source>
        <dbReference type="SAM" id="MobiDB-lite"/>
    </source>
</evidence>
<dbReference type="PANTHER" id="PTHR43025:SF3">
    <property type="entry name" value="MONOGALACTOSYLDIACYLGLYCEROL SYNTHASE 1, CHLOROPLASTIC"/>
    <property type="match status" value="1"/>
</dbReference>